<dbReference type="InterPro" id="IPR040985">
    <property type="entry name" value="Nup54_C"/>
</dbReference>
<feature type="coiled-coil region" evidence="4">
    <location>
        <begin position="540"/>
        <end position="574"/>
    </location>
</feature>
<evidence type="ECO:0000259" key="7">
    <source>
        <dbReference type="Pfam" id="PF18437"/>
    </source>
</evidence>
<dbReference type="InterPro" id="IPR024864">
    <property type="entry name" value="Nup54/Nup57/Nup44"/>
</dbReference>
<reference evidence="8" key="1">
    <citation type="submission" date="2019-11" db="EMBL/GenBank/DDBJ databases">
        <title>The nuclear and mitochondrial genomes of Frieseomelitta varia - a highly eusocial stingless bee (Meliponini) with a permanently sterile worker caste.</title>
        <authorList>
            <person name="Freitas F.C.P."/>
            <person name="Lourenco A.P."/>
            <person name="Nunes F.M.F."/>
            <person name="Paschoal A.R."/>
            <person name="Abreu F.C.P."/>
            <person name="Barbin F.O."/>
            <person name="Bataglia L."/>
            <person name="Cardoso-Junior C.A.M."/>
            <person name="Cervoni M.S."/>
            <person name="Silva S.R."/>
            <person name="Dalarmi F."/>
            <person name="Del Lama M.A."/>
            <person name="Depintor T.S."/>
            <person name="Ferreira K.M."/>
            <person name="Goria P.S."/>
            <person name="Jaskot M.C."/>
            <person name="Lago D.C."/>
            <person name="Luna-Lucena D."/>
            <person name="Moda L.M."/>
            <person name="Nascimento L."/>
            <person name="Pedrino M."/>
            <person name="Rabico F.O."/>
            <person name="Sanches F.C."/>
            <person name="Santos D.E."/>
            <person name="Santos C.G."/>
            <person name="Vieira J."/>
            <person name="Lopes T.F."/>
            <person name="Barchuk A.R."/>
            <person name="Hartfelder K."/>
            <person name="Simoes Z.L.P."/>
            <person name="Bitondi M.M.G."/>
            <person name="Pinheiro D.G."/>
        </authorList>
    </citation>
    <scope>NUCLEOTIDE SEQUENCE</scope>
    <source>
        <strain evidence="8">USP_RPSP 00005682</strain>
        <tissue evidence="8">Whole individual</tissue>
    </source>
</reference>
<evidence type="ECO:0000256" key="1">
    <source>
        <dbReference type="ARBA" id="ARBA00004123"/>
    </source>
</evidence>
<comment type="subcellular location">
    <subcellularLocation>
        <location evidence="1">Nucleus</location>
    </subcellularLocation>
</comment>
<evidence type="ECO:0000256" key="2">
    <source>
        <dbReference type="ARBA" id="ARBA00022448"/>
    </source>
</evidence>
<keyword evidence="2" id="KW-0813">Transport</keyword>
<evidence type="ECO:0000256" key="5">
    <source>
        <dbReference type="SAM" id="Phobius"/>
    </source>
</evidence>
<dbReference type="GO" id="GO:0036228">
    <property type="term" value="P:protein localization to nuclear inner membrane"/>
    <property type="evidence" value="ECO:0007669"/>
    <property type="project" value="TreeGrafter"/>
</dbReference>
<dbReference type="PANTHER" id="PTHR13000">
    <property type="entry name" value="NUCLEOPORIN P54"/>
    <property type="match status" value="1"/>
</dbReference>
<feature type="domain" description="Nup54 C-terminal interacting" evidence="7">
    <location>
        <begin position="641"/>
        <end position="679"/>
    </location>
</feature>
<keyword evidence="9" id="KW-1185">Reference proteome</keyword>
<dbReference type="Gene3D" id="1.20.5.490">
    <property type="entry name" value="Single helix bin"/>
    <property type="match status" value="1"/>
</dbReference>
<dbReference type="AlphaFoldDB" id="A0A833W7M5"/>
<dbReference type="GO" id="GO:0006999">
    <property type="term" value="P:nuclear pore organization"/>
    <property type="evidence" value="ECO:0007669"/>
    <property type="project" value="TreeGrafter"/>
</dbReference>
<dbReference type="Pfam" id="PF13874">
    <property type="entry name" value="Nup54"/>
    <property type="match status" value="1"/>
</dbReference>
<proteinExistence type="predicted"/>
<organism evidence="8 9">
    <name type="scientific">Frieseomelitta varia</name>
    <dbReference type="NCBI Taxonomy" id="561572"/>
    <lineage>
        <taxon>Eukaryota</taxon>
        <taxon>Metazoa</taxon>
        <taxon>Ecdysozoa</taxon>
        <taxon>Arthropoda</taxon>
        <taxon>Hexapoda</taxon>
        <taxon>Insecta</taxon>
        <taxon>Pterygota</taxon>
        <taxon>Neoptera</taxon>
        <taxon>Endopterygota</taxon>
        <taxon>Hymenoptera</taxon>
        <taxon>Apocrita</taxon>
        <taxon>Aculeata</taxon>
        <taxon>Apoidea</taxon>
        <taxon>Anthophila</taxon>
        <taxon>Apidae</taxon>
        <taxon>Frieseomelitta</taxon>
    </lineage>
</organism>
<keyword evidence="5" id="KW-0472">Membrane</keyword>
<feature type="transmembrane region" description="Helical" evidence="5">
    <location>
        <begin position="12"/>
        <end position="31"/>
    </location>
</feature>
<sequence length="693" mass="75708">MVIASQQDASFAFVALAIIFCCFLSMALIFVPKVIEVIRHPKDKAESKYNPDVGMSKEDEEKYQKLLSENDELQKLIAALCIMKYVTNYCFVIKCISFEKLNFLAGFGTPSFGFSTPATSAPSLFGSASTPATGGFGSGTTFGTQAASSFGNTSTSGFASAPTFGATSTTGFGTAPVFGSTPASSGTAFGTTSTFGSTSAPTSAFGTFGTTTTSSLGFGGFGGFGTTTTTSAPSFFGGFGTTSTAPTFGTSTGFGAFGTKPTTTTTTTFGGFGTGTGFTGFGSGLAQNQQQFQQQQQPQQPVNTISEALYNAVFNCQLYNDERDNIIARWNLIQALWGTGKAYYYMNAPPIELNQENPLCRFKAIGYSRMPEADNNDGLVVLCFSKKKKDVKEGEAQLIGFMNNVLGNKPNLSLVIDNIKAIGEDKSQVTIFVTEKGITGAPRKIPANELVAYLSQPMQKQQLVQNGVEDMLPLVKLDPVQLKEYLDNPPCSIDPRLWKQAQLDNPNPELYIPVPMIGFQQVKHRLKCQGEETIRHRNFLDMAADEIQKLQRQHSAIQARLKEHRRTLLELQHRVLQVLVRQEITRKVGLSLQPEEEVLTRRFESMHSQVSAPTQFKGRISEMLSQLRMRNHIDTQNQERYAMDPIAQDDIKAYLTMEQQGMAQLIATINSDLESLKIIKDGMSELLMSHSIL</sequence>
<evidence type="ECO:0008006" key="10">
    <source>
        <dbReference type="Google" id="ProtNLM"/>
    </source>
</evidence>
<dbReference type="GO" id="GO:0044613">
    <property type="term" value="C:nuclear pore central transport channel"/>
    <property type="evidence" value="ECO:0007669"/>
    <property type="project" value="TreeGrafter"/>
</dbReference>
<evidence type="ECO:0000313" key="9">
    <source>
        <dbReference type="Proteomes" id="UP000655588"/>
    </source>
</evidence>
<dbReference type="Gene3D" id="1.20.5.170">
    <property type="match status" value="1"/>
</dbReference>
<evidence type="ECO:0000256" key="3">
    <source>
        <dbReference type="ARBA" id="ARBA00023242"/>
    </source>
</evidence>
<evidence type="ECO:0000256" key="4">
    <source>
        <dbReference type="SAM" id="Coils"/>
    </source>
</evidence>
<dbReference type="PANTHER" id="PTHR13000:SF0">
    <property type="entry name" value="NUCLEOPORIN P54"/>
    <property type="match status" value="1"/>
</dbReference>
<keyword evidence="4" id="KW-0175">Coiled coil</keyword>
<dbReference type="GO" id="GO:0006607">
    <property type="term" value="P:NLS-bearing protein import into nucleus"/>
    <property type="evidence" value="ECO:0007669"/>
    <property type="project" value="TreeGrafter"/>
</dbReference>
<accession>A0A833W7M5</accession>
<name>A0A833W7M5_9HYME</name>
<keyword evidence="5" id="KW-1133">Transmembrane helix</keyword>
<keyword evidence="5" id="KW-0812">Transmembrane</keyword>
<evidence type="ECO:0000313" key="8">
    <source>
        <dbReference type="EMBL" id="KAF3426657.1"/>
    </source>
</evidence>
<dbReference type="InterPro" id="IPR025712">
    <property type="entry name" value="Nup54_alpha-helical_dom"/>
</dbReference>
<keyword evidence="3" id="KW-0539">Nucleus</keyword>
<dbReference type="Pfam" id="PF18437">
    <property type="entry name" value="Nup54_C"/>
    <property type="match status" value="1"/>
</dbReference>
<dbReference type="PRINTS" id="PR01177">
    <property type="entry name" value="GABAB1RECPTR"/>
</dbReference>
<dbReference type="GO" id="GO:0017056">
    <property type="term" value="F:structural constituent of nuclear pore"/>
    <property type="evidence" value="ECO:0007669"/>
    <property type="project" value="TreeGrafter"/>
</dbReference>
<comment type="caution">
    <text evidence="8">The sequence shown here is derived from an EMBL/GenBank/DDBJ whole genome shotgun (WGS) entry which is preliminary data.</text>
</comment>
<gene>
    <name evidence="8" type="ORF">E2986_12436</name>
</gene>
<feature type="domain" description="Nucleoporin Nup54 alpha-helical" evidence="6">
    <location>
        <begin position="489"/>
        <end position="627"/>
    </location>
</feature>
<evidence type="ECO:0000259" key="6">
    <source>
        <dbReference type="Pfam" id="PF13874"/>
    </source>
</evidence>
<dbReference type="EMBL" id="WNWW01000302">
    <property type="protein sequence ID" value="KAF3426657.1"/>
    <property type="molecule type" value="Genomic_DNA"/>
</dbReference>
<protein>
    <recommendedName>
        <fullName evidence="10">Nuclear pore complex protein Nup54</fullName>
    </recommendedName>
</protein>
<dbReference type="Proteomes" id="UP000655588">
    <property type="component" value="Unassembled WGS sequence"/>
</dbReference>